<evidence type="ECO:0000256" key="4">
    <source>
        <dbReference type="ARBA" id="ARBA00012552"/>
    </source>
</evidence>
<feature type="non-terminal residue" evidence="14">
    <location>
        <position position="1"/>
    </location>
</feature>
<dbReference type="GO" id="GO:0003724">
    <property type="term" value="F:RNA helicase activity"/>
    <property type="evidence" value="ECO:0007669"/>
    <property type="project" value="UniProtKB-EC"/>
</dbReference>
<name>A0A9W8LGC9_9FUNG</name>
<dbReference type="InterPro" id="IPR027417">
    <property type="entry name" value="P-loop_NTPase"/>
</dbReference>
<dbReference type="GO" id="GO:0045025">
    <property type="term" value="C:mitochondrial degradosome"/>
    <property type="evidence" value="ECO:0007669"/>
    <property type="project" value="TreeGrafter"/>
</dbReference>
<dbReference type="GO" id="GO:0000965">
    <property type="term" value="P:mitochondrial RNA 3'-end processing"/>
    <property type="evidence" value="ECO:0007669"/>
    <property type="project" value="TreeGrafter"/>
</dbReference>
<dbReference type="Gene3D" id="3.40.50.300">
    <property type="entry name" value="P-loop containing nucleotide triphosphate hydrolases"/>
    <property type="match status" value="2"/>
</dbReference>
<dbReference type="FunFam" id="3.40.50.300:FF:000957">
    <property type="entry name" value="ATP-dependent RNA helicase SUV3L, mitochondrial"/>
    <property type="match status" value="1"/>
</dbReference>
<dbReference type="CDD" id="cd17913">
    <property type="entry name" value="DEXQc_Suv3"/>
    <property type="match status" value="1"/>
</dbReference>
<proteinExistence type="predicted"/>
<dbReference type="FunFam" id="3.40.50.300:FF:000269">
    <property type="entry name" value="ATP-dependent RNA helicase SUPV3L1, mitochondrial"/>
    <property type="match status" value="1"/>
</dbReference>
<dbReference type="PANTHER" id="PTHR12131">
    <property type="entry name" value="ATP-DEPENDENT RNA AND DNA HELICASE"/>
    <property type="match status" value="1"/>
</dbReference>
<feature type="region of interest" description="Disordered" evidence="12">
    <location>
        <begin position="1"/>
        <end position="22"/>
    </location>
</feature>
<keyword evidence="9" id="KW-0809">Transit peptide</keyword>
<evidence type="ECO:0000259" key="13">
    <source>
        <dbReference type="PROSITE" id="PS51194"/>
    </source>
</evidence>
<evidence type="ECO:0000313" key="15">
    <source>
        <dbReference type="Proteomes" id="UP001140217"/>
    </source>
</evidence>
<protein>
    <recommendedName>
        <fullName evidence="4">RNA helicase</fullName>
        <ecNumber evidence="4">3.6.4.13</ecNumber>
    </recommendedName>
</protein>
<dbReference type="GO" id="GO:0005759">
    <property type="term" value="C:mitochondrial matrix"/>
    <property type="evidence" value="ECO:0007669"/>
    <property type="project" value="UniProtKB-SubCell"/>
</dbReference>
<dbReference type="OrthoDB" id="6692397at2759"/>
<evidence type="ECO:0000256" key="1">
    <source>
        <dbReference type="ARBA" id="ARBA00001936"/>
    </source>
</evidence>
<dbReference type="InterPro" id="IPR050699">
    <property type="entry name" value="RNA-DNA_Helicase"/>
</dbReference>
<sequence length="707" mass="78458">GGHKHKGSVKKQDDSWGGRGSGERLFAGRGPLRAGGHRGSGGGPWVRDRENMVRVVHSDITWPQDADIDEKFAERTLQRRLLSFRSSQQAYKRCAYFGINEDEFAEWGGKFVRAALDGAVERLRPQALVPLLVRSGLQGLDDFIVNRFLAYLESEAAHVVKDIRYLREISNMQYPHEWATATRTMRRRIIMHVGPTNSGKTHHALERLKEAPTGVYCSPLRLLAYEVYNRMLAAGVSCRVITGEDRRQTDFDGLGIAPREYSALGTPVTQVTSCTIEMAPNAMYDVAVVDEIQMISDRERGWAWTNALLNLRASEIHLCGEPSAVPLVKRICAATDEAVEVREYSRLGELRVSDTSLCGRWENVRKGDCLVVFSRLGIYQTKATVEKKTGMRCAVIYGGLPPEARVEQAKLFNDPDSGYDVLIASDAVGMGINLSIKRVVFMNLSKWDGEVVRPISVSLTRQIGGRAGRFGSGIEAGTVTAMEARDMPVLARTMGTMPPALAAAGIKPGLETVEMFSHQFPNIPFSRLWSMFCDVSEVDPGYFLCSSGDQGQIADAIEDIPLTIGERYRIIFAPVSVRDEIVRQALRAFASAIARRQKCRLADVVTLPEGVPDSREEIRTLEQWHRAITLYLWLSYHFPETFANDDEAFAVKDRCEKIVQAGLVRLRSAPRGAGGRGDIPEGASSADVASARDRALREIRQALNIRD</sequence>
<evidence type="ECO:0000256" key="10">
    <source>
        <dbReference type="ARBA" id="ARBA00023128"/>
    </source>
</evidence>
<dbReference type="InterPro" id="IPR041082">
    <property type="entry name" value="Suv3_C_1"/>
</dbReference>
<feature type="domain" description="Helicase C-terminal" evidence="13">
    <location>
        <begin position="356"/>
        <end position="514"/>
    </location>
</feature>
<dbReference type="AlphaFoldDB" id="A0A9W8LGC9"/>
<dbReference type="GO" id="GO:0016787">
    <property type="term" value="F:hydrolase activity"/>
    <property type="evidence" value="ECO:0007669"/>
    <property type="project" value="UniProtKB-KW"/>
</dbReference>
<evidence type="ECO:0000256" key="11">
    <source>
        <dbReference type="ARBA" id="ARBA00047984"/>
    </source>
</evidence>
<dbReference type="Pfam" id="PF22527">
    <property type="entry name" value="DEXQc_Suv3"/>
    <property type="match status" value="1"/>
</dbReference>
<keyword evidence="10" id="KW-0496">Mitochondrion</keyword>
<dbReference type="Pfam" id="PF12513">
    <property type="entry name" value="SUV3_C"/>
    <property type="match status" value="1"/>
</dbReference>
<dbReference type="PANTHER" id="PTHR12131:SF1">
    <property type="entry name" value="ATP-DEPENDENT RNA HELICASE SUPV3L1, MITOCHONDRIAL-RELATED"/>
    <property type="match status" value="1"/>
</dbReference>
<dbReference type="InterPro" id="IPR044774">
    <property type="entry name" value="Suv3_DEXQc"/>
</dbReference>
<comment type="subcellular location">
    <subcellularLocation>
        <location evidence="3">Mitochondrion matrix</location>
    </subcellularLocation>
</comment>
<comment type="caution">
    <text evidence="14">The sequence shown here is derived from an EMBL/GenBank/DDBJ whole genome shotgun (WGS) entry which is preliminary data.</text>
</comment>
<dbReference type="Pfam" id="PF00271">
    <property type="entry name" value="Helicase_C"/>
    <property type="match status" value="1"/>
</dbReference>
<keyword evidence="5" id="KW-0547">Nucleotide-binding</keyword>
<dbReference type="InterPro" id="IPR001650">
    <property type="entry name" value="Helicase_C-like"/>
</dbReference>
<dbReference type="Gene3D" id="1.20.272.40">
    <property type="match status" value="1"/>
</dbReference>
<comment type="cofactor">
    <cofactor evidence="2">
        <name>Mg(2+)</name>
        <dbReference type="ChEBI" id="CHEBI:18420"/>
    </cofactor>
</comment>
<dbReference type="InterPro" id="IPR022192">
    <property type="entry name" value="SUV3_C"/>
</dbReference>
<dbReference type="InterPro" id="IPR014001">
    <property type="entry name" value="Helicase_ATP-bd"/>
</dbReference>
<evidence type="ECO:0000313" key="14">
    <source>
        <dbReference type="EMBL" id="KAJ2778071.1"/>
    </source>
</evidence>
<dbReference type="EMBL" id="JANBUL010000251">
    <property type="protein sequence ID" value="KAJ2778071.1"/>
    <property type="molecule type" value="Genomic_DNA"/>
</dbReference>
<dbReference type="SMART" id="SM00487">
    <property type="entry name" value="DEXDc"/>
    <property type="match status" value="1"/>
</dbReference>
<comment type="catalytic activity">
    <reaction evidence="11">
        <text>ATP + H2O = ADP + phosphate + H(+)</text>
        <dbReference type="Rhea" id="RHEA:13065"/>
        <dbReference type="ChEBI" id="CHEBI:15377"/>
        <dbReference type="ChEBI" id="CHEBI:15378"/>
        <dbReference type="ChEBI" id="CHEBI:30616"/>
        <dbReference type="ChEBI" id="CHEBI:43474"/>
        <dbReference type="ChEBI" id="CHEBI:456216"/>
        <dbReference type="EC" id="3.6.4.13"/>
    </reaction>
</comment>
<keyword evidence="6 14" id="KW-0378">Hydrolase</keyword>
<gene>
    <name evidence="14" type="primary">SUV3</name>
    <name evidence="14" type="ORF">H4R18_004817</name>
</gene>
<keyword evidence="7 14" id="KW-0347">Helicase</keyword>
<dbReference type="InterPro" id="IPR055206">
    <property type="entry name" value="DEXQc_SUV3"/>
</dbReference>
<evidence type="ECO:0000256" key="3">
    <source>
        <dbReference type="ARBA" id="ARBA00004305"/>
    </source>
</evidence>
<reference evidence="14" key="1">
    <citation type="submission" date="2022-07" db="EMBL/GenBank/DDBJ databases">
        <title>Phylogenomic reconstructions and comparative analyses of Kickxellomycotina fungi.</title>
        <authorList>
            <person name="Reynolds N.K."/>
            <person name="Stajich J.E."/>
            <person name="Barry K."/>
            <person name="Grigoriev I.V."/>
            <person name="Crous P."/>
            <person name="Smith M.E."/>
        </authorList>
    </citation>
    <scope>NUCLEOTIDE SEQUENCE</scope>
    <source>
        <strain evidence="14">NBRC 105414</strain>
    </source>
</reference>
<organism evidence="14 15">
    <name type="scientific">Coemansia javaensis</name>
    <dbReference type="NCBI Taxonomy" id="2761396"/>
    <lineage>
        <taxon>Eukaryota</taxon>
        <taxon>Fungi</taxon>
        <taxon>Fungi incertae sedis</taxon>
        <taxon>Zoopagomycota</taxon>
        <taxon>Kickxellomycotina</taxon>
        <taxon>Kickxellomycetes</taxon>
        <taxon>Kickxellales</taxon>
        <taxon>Kickxellaceae</taxon>
        <taxon>Coemansia</taxon>
    </lineage>
</organism>
<accession>A0A9W8LGC9</accession>
<dbReference type="EC" id="3.6.4.13" evidence="4"/>
<evidence type="ECO:0000256" key="7">
    <source>
        <dbReference type="ARBA" id="ARBA00022806"/>
    </source>
</evidence>
<feature type="region of interest" description="Disordered" evidence="12">
    <location>
        <begin position="27"/>
        <end position="46"/>
    </location>
</feature>
<dbReference type="Proteomes" id="UP001140217">
    <property type="component" value="Unassembled WGS sequence"/>
</dbReference>
<dbReference type="CDD" id="cd18805">
    <property type="entry name" value="SF2_C_suv3"/>
    <property type="match status" value="1"/>
</dbReference>
<keyword evidence="8" id="KW-0067">ATP-binding</keyword>
<dbReference type="GO" id="GO:0005524">
    <property type="term" value="F:ATP binding"/>
    <property type="evidence" value="ECO:0007669"/>
    <property type="project" value="UniProtKB-KW"/>
</dbReference>
<evidence type="ECO:0000256" key="12">
    <source>
        <dbReference type="SAM" id="MobiDB-lite"/>
    </source>
</evidence>
<dbReference type="SUPFAM" id="SSF52540">
    <property type="entry name" value="P-loop containing nucleoside triphosphate hydrolases"/>
    <property type="match status" value="1"/>
</dbReference>
<dbReference type="PROSITE" id="PS51194">
    <property type="entry name" value="HELICASE_CTER"/>
    <property type="match status" value="1"/>
</dbReference>
<evidence type="ECO:0000256" key="6">
    <source>
        <dbReference type="ARBA" id="ARBA00022801"/>
    </source>
</evidence>
<comment type="cofactor">
    <cofactor evidence="1">
        <name>Mn(2+)</name>
        <dbReference type="ChEBI" id="CHEBI:29035"/>
    </cofactor>
</comment>
<evidence type="ECO:0000256" key="5">
    <source>
        <dbReference type="ARBA" id="ARBA00022741"/>
    </source>
</evidence>
<evidence type="ECO:0000256" key="2">
    <source>
        <dbReference type="ARBA" id="ARBA00001946"/>
    </source>
</evidence>
<dbReference type="SMART" id="SM00490">
    <property type="entry name" value="HELICc"/>
    <property type="match status" value="1"/>
</dbReference>
<dbReference type="Pfam" id="PF18147">
    <property type="entry name" value="Suv3_C_1"/>
    <property type="match status" value="1"/>
</dbReference>
<keyword evidence="15" id="KW-1185">Reference proteome</keyword>
<evidence type="ECO:0000256" key="8">
    <source>
        <dbReference type="ARBA" id="ARBA00022840"/>
    </source>
</evidence>
<dbReference type="Gene3D" id="1.20.58.1080">
    <property type="match status" value="1"/>
</dbReference>
<evidence type="ECO:0000256" key="9">
    <source>
        <dbReference type="ARBA" id="ARBA00022946"/>
    </source>
</evidence>